<protein>
    <recommendedName>
        <fullName evidence="5">DUF3078 domain-containing protein</fullName>
    </recommendedName>
</protein>
<sequence precursor="true">MKFKVPWMVLVVWGLVAFCNGQNKALFEHLKKVEKKQKNYNKLQPGWNLNLSSTLTVTQTAYHQWAAGGSNVLVWVAGIDGTAILDTVNWNWANESKILFGKARQNGEPARKTDDLIDLESVLTYKKKEFLNPYISLNLRTQMAPGYKYEAERRIKISDFFDPAYFTSGVGVGYSPKKTFRTRIGLAAQTTFAHQFTQYAKDKKWNVESGIQWVTHAERRFWEKLLIRSRLNMFSSFEKFEYGNIFWDTLVQASITKYIIVNIQTLVLYDAKVSKKTQLKEVLSIGIKYTFI</sequence>
<reference evidence="2 3" key="1">
    <citation type="submission" date="2011-09" db="EMBL/GenBank/DDBJ databases">
        <title>The permanent draft genome of Caldithrix abyssi DSM 13497.</title>
        <authorList>
            <consortium name="US DOE Joint Genome Institute (JGI-PGF)"/>
            <person name="Lucas S."/>
            <person name="Han J."/>
            <person name="Lapidus A."/>
            <person name="Bruce D."/>
            <person name="Goodwin L."/>
            <person name="Pitluck S."/>
            <person name="Peters L."/>
            <person name="Kyrpides N."/>
            <person name="Mavromatis K."/>
            <person name="Ivanova N."/>
            <person name="Mikhailova N."/>
            <person name="Chertkov O."/>
            <person name="Detter J.C."/>
            <person name="Tapia R."/>
            <person name="Han C."/>
            <person name="Land M."/>
            <person name="Hauser L."/>
            <person name="Markowitz V."/>
            <person name="Cheng J.-F."/>
            <person name="Hugenholtz P."/>
            <person name="Woyke T."/>
            <person name="Wu D."/>
            <person name="Spring S."/>
            <person name="Brambilla E."/>
            <person name="Klenk H.-P."/>
            <person name="Eisen J.A."/>
        </authorList>
    </citation>
    <scope>NUCLEOTIDE SEQUENCE [LARGE SCALE GENOMIC DNA]</scope>
    <source>
        <strain evidence="2 3">DSM 13497</strain>
    </source>
</reference>
<dbReference type="AlphaFoldDB" id="H1XXB2"/>
<dbReference type="eggNOG" id="COG3137">
    <property type="taxonomic scope" value="Bacteria"/>
</dbReference>
<keyword evidence="3" id="KW-1185">Reference proteome</keyword>
<reference evidence="1 4" key="2">
    <citation type="submission" date="2016-11" db="EMBL/GenBank/DDBJ databases">
        <title>Genomic analysis of Caldithrix abyssi and proposal of a novel bacterial phylum Caldithrichaeota.</title>
        <authorList>
            <person name="Kublanov I."/>
            <person name="Sigalova O."/>
            <person name="Gavrilov S."/>
            <person name="Lebedinsky A."/>
            <person name="Ivanova N."/>
            <person name="Daum C."/>
            <person name="Reddy T."/>
            <person name="Klenk H.P."/>
            <person name="Goker M."/>
            <person name="Reva O."/>
            <person name="Miroshnichenko M."/>
            <person name="Kyprides N."/>
            <person name="Woyke T."/>
            <person name="Gelfand M."/>
        </authorList>
    </citation>
    <scope>NUCLEOTIDE SEQUENCE [LARGE SCALE GENOMIC DNA]</scope>
    <source>
        <strain evidence="1 4">LF13</strain>
    </source>
</reference>
<dbReference type="RefSeq" id="WP_006929084.1">
    <property type="nucleotide sequence ID" value="NZ_CM001402.1"/>
</dbReference>
<dbReference type="Proteomes" id="UP000183868">
    <property type="component" value="Chromosome"/>
</dbReference>
<proteinExistence type="predicted"/>
<organism evidence="2 3">
    <name type="scientific">Caldithrix abyssi DSM 13497</name>
    <dbReference type="NCBI Taxonomy" id="880073"/>
    <lineage>
        <taxon>Bacteria</taxon>
        <taxon>Pseudomonadati</taxon>
        <taxon>Calditrichota</taxon>
        <taxon>Calditrichia</taxon>
        <taxon>Calditrichales</taxon>
        <taxon>Calditrichaceae</taxon>
        <taxon>Caldithrix</taxon>
    </lineage>
</organism>
<dbReference type="Proteomes" id="UP000004671">
    <property type="component" value="Chromosome"/>
</dbReference>
<dbReference type="EMBL" id="CM001402">
    <property type="protein sequence ID" value="EHO41897.1"/>
    <property type="molecule type" value="Genomic_DNA"/>
</dbReference>
<dbReference type="PaxDb" id="880073-Calab_2287"/>
<dbReference type="HOGENOM" id="CLU_057100_2_0_0"/>
<dbReference type="InterPro" id="IPR021428">
    <property type="entry name" value="DUF3078"/>
</dbReference>
<dbReference type="KEGG" id="caby:Cabys_1081"/>
<evidence type="ECO:0000313" key="4">
    <source>
        <dbReference type="Proteomes" id="UP000183868"/>
    </source>
</evidence>
<evidence type="ECO:0008006" key="5">
    <source>
        <dbReference type="Google" id="ProtNLM"/>
    </source>
</evidence>
<evidence type="ECO:0000313" key="3">
    <source>
        <dbReference type="Proteomes" id="UP000004671"/>
    </source>
</evidence>
<evidence type="ECO:0000313" key="1">
    <source>
        <dbReference type="EMBL" id="APF17830.1"/>
    </source>
</evidence>
<dbReference type="Pfam" id="PF11276">
    <property type="entry name" value="DUF3078"/>
    <property type="match status" value="1"/>
</dbReference>
<dbReference type="EMBL" id="CP018099">
    <property type="protein sequence ID" value="APF17830.1"/>
    <property type="molecule type" value="Genomic_DNA"/>
</dbReference>
<evidence type="ECO:0000313" key="2">
    <source>
        <dbReference type="EMBL" id="EHO41897.1"/>
    </source>
</evidence>
<name>H1XXB2_CALAY</name>
<dbReference type="STRING" id="880073.Cabys_1081"/>
<gene>
    <name evidence="1" type="ORF">Cabys_1081</name>
    <name evidence="2" type="ORF">Calab_2287</name>
</gene>
<accession>H1XXB2</accession>
<dbReference type="InParanoid" id="H1XXB2"/>